<keyword evidence="1" id="KW-0472">Membrane</keyword>
<keyword evidence="1" id="KW-1133">Transmembrane helix</keyword>
<evidence type="ECO:0000313" key="2">
    <source>
        <dbReference type="EMBL" id="SNQ62373.1"/>
    </source>
</evidence>
<dbReference type="EMBL" id="FZMP01000219">
    <property type="protein sequence ID" value="SNQ62373.1"/>
    <property type="molecule type" value="Genomic_DNA"/>
</dbReference>
<dbReference type="AlphaFoldDB" id="A0A284VT61"/>
<name>A0A284VT61_9EURY</name>
<protein>
    <submittedName>
        <fullName evidence="2">Uncharacterized protein</fullName>
    </submittedName>
</protein>
<organism evidence="2 3">
    <name type="scientific">Candidatus Methanoperedens nitratireducens</name>
    <dbReference type="NCBI Taxonomy" id="1392998"/>
    <lineage>
        <taxon>Archaea</taxon>
        <taxon>Methanobacteriati</taxon>
        <taxon>Methanobacteriota</taxon>
        <taxon>Stenosarchaea group</taxon>
        <taxon>Methanomicrobia</taxon>
        <taxon>Methanosarcinales</taxon>
        <taxon>ANME-2 cluster</taxon>
        <taxon>Candidatus Methanoperedentaceae</taxon>
        <taxon>Candidatus Methanoperedens</taxon>
    </lineage>
</organism>
<evidence type="ECO:0000313" key="3">
    <source>
        <dbReference type="Proteomes" id="UP000218615"/>
    </source>
</evidence>
<accession>A0A284VT61</accession>
<feature type="transmembrane region" description="Helical" evidence="1">
    <location>
        <begin position="157"/>
        <end position="174"/>
    </location>
</feature>
<keyword evidence="1" id="KW-0812">Transmembrane</keyword>
<sequence>MSRNTVLELFLIISVALFWMPGALASPQYLDAYNSTFSTNTSCGVCHVDPASGGPRNSYGMQFENQTNHVTNPGAALTSIGPAYVITPGATTATSMVTVTSTETSTANSTEPITSTATPIATEPPLIATPEPMETQIPVETPIITTPVPTPAPSTPGFGLGVFITGLLACYFILKRRNNN</sequence>
<proteinExistence type="predicted"/>
<keyword evidence="3" id="KW-1185">Reference proteome</keyword>
<reference evidence="3" key="1">
    <citation type="submission" date="2017-06" db="EMBL/GenBank/DDBJ databases">
        <authorList>
            <person name="Cremers G."/>
        </authorList>
    </citation>
    <scope>NUCLEOTIDE SEQUENCE [LARGE SCALE GENOMIC DNA]</scope>
</reference>
<dbReference type="OrthoDB" id="151642at2157"/>
<evidence type="ECO:0000256" key="1">
    <source>
        <dbReference type="SAM" id="Phobius"/>
    </source>
</evidence>
<dbReference type="RefSeq" id="WP_143311855.1">
    <property type="nucleotide sequence ID" value="NZ_FZMP01000219.1"/>
</dbReference>
<dbReference type="Proteomes" id="UP000218615">
    <property type="component" value="Unassembled WGS sequence"/>
</dbReference>
<gene>
    <name evidence="2" type="ORF">MNV_700027</name>
</gene>